<reference evidence="2 3" key="1">
    <citation type="journal article" date="2019" name="Int. J. Syst. Evol. Microbiol.">
        <title>The Global Catalogue of Microorganisms (GCM) 10K type strain sequencing project: providing services to taxonomists for standard genome sequencing and annotation.</title>
        <authorList>
            <consortium name="The Broad Institute Genomics Platform"/>
            <consortium name="The Broad Institute Genome Sequencing Center for Infectious Disease"/>
            <person name="Wu L."/>
            <person name="Ma J."/>
        </authorList>
    </citation>
    <scope>NUCLEOTIDE SEQUENCE [LARGE SCALE GENOMIC DNA]</scope>
    <source>
        <strain evidence="2 3">JCM 14304</strain>
    </source>
</reference>
<keyword evidence="3" id="KW-1185">Reference proteome</keyword>
<gene>
    <name evidence="2" type="ORF">GCM10009742_41090</name>
</gene>
<organism evidence="2 3">
    <name type="scientific">Kribbella karoonensis</name>
    <dbReference type="NCBI Taxonomy" id="324851"/>
    <lineage>
        <taxon>Bacteria</taxon>
        <taxon>Bacillati</taxon>
        <taxon>Actinomycetota</taxon>
        <taxon>Actinomycetes</taxon>
        <taxon>Propionibacteriales</taxon>
        <taxon>Kribbellaceae</taxon>
        <taxon>Kribbella</taxon>
    </lineage>
</organism>
<protein>
    <submittedName>
        <fullName evidence="2">Uncharacterized protein</fullName>
    </submittedName>
</protein>
<feature type="compositionally biased region" description="Low complexity" evidence="1">
    <location>
        <begin position="8"/>
        <end position="31"/>
    </location>
</feature>
<comment type="caution">
    <text evidence="2">The sequence shown here is derived from an EMBL/GenBank/DDBJ whole genome shotgun (WGS) entry which is preliminary data.</text>
</comment>
<proteinExistence type="predicted"/>
<accession>A0ABN2E1C5</accession>
<sequence>MAGSNSPAARLSARDQAAQDQAARVRTAQARANRRTADWGTEQVDRDTDPAGRGTVVGGRGGRRCTF</sequence>
<feature type="region of interest" description="Disordered" evidence="1">
    <location>
        <begin position="1"/>
        <end position="67"/>
    </location>
</feature>
<dbReference type="Proteomes" id="UP001500190">
    <property type="component" value="Unassembled WGS sequence"/>
</dbReference>
<evidence type="ECO:0000256" key="1">
    <source>
        <dbReference type="SAM" id="MobiDB-lite"/>
    </source>
</evidence>
<evidence type="ECO:0000313" key="2">
    <source>
        <dbReference type="EMBL" id="GAA1590320.1"/>
    </source>
</evidence>
<dbReference type="EMBL" id="BAAAND010000007">
    <property type="protein sequence ID" value="GAA1590320.1"/>
    <property type="molecule type" value="Genomic_DNA"/>
</dbReference>
<evidence type="ECO:0000313" key="3">
    <source>
        <dbReference type="Proteomes" id="UP001500190"/>
    </source>
</evidence>
<name>A0ABN2E1C5_9ACTN</name>